<dbReference type="InterPro" id="IPR043129">
    <property type="entry name" value="ATPase_NBD"/>
</dbReference>
<dbReference type="PROSITE" id="PS01125">
    <property type="entry name" value="ROK"/>
    <property type="match status" value="1"/>
</dbReference>
<feature type="domain" description="HTH marR-type" evidence="3">
    <location>
        <begin position="30"/>
        <end position="73"/>
    </location>
</feature>
<proteinExistence type="inferred from homology"/>
<keyword evidence="4" id="KW-0808">Transferase</keyword>
<evidence type="ECO:0000313" key="4">
    <source>
        <dbReference type="EMBL" id="MDR6843212.1"/>
    </source>
</evidence>
<keyword evidence="4" id="KW-0418">Kinase</keyword>
<dbReference type="SUPFAM" id="SSF53067">
    <property type="entry name" value="Actin-like ATPase domain"/>
    <property type="match status" value="1"/>
</dbReference>
<accession>A0ABU1RWS2</accession>
<evidence type="ECO:0000313" key="5">
    <source>
        <dbReference type="Proteomes" id="UP001254759"/>
    </source>
</evidence>
<dbReference type="InterPro" id="IPR049874">
    <property type="entry name" value="ROK_cs"/>
</dbReference>
<gene>
    <name evidence="4" type="ORF">J2W94_003525</name>
</gene>
<reference evidence="4 5" key="1">
    <citation type="submission" date="2023-07" db="EMBL/GenBank/DDBJ databases">
        <title>Sorghum-associated microbial communities from plants grown in Nebraska, USA.</title>
        <authorList>
            <person name="Schachtman D."/>
        </authorList>
    </citation>
    <scope>NUCLEOTIDE SEQUENCE [LARGE SCALE GENOMIC DNA]</scope>
    <source>
        <strain evidence="4 5">BE107</strain>
    </source>
</reference>
<dbReference type="GO" id="GO:0016301">
    <property type="term" value="F:kinase activity"/>
    <property type="evidence" value="ECO:0007669"/>
    <property type="project" value="UniProtKB-KW"/>
</dbReference>
<dbReference type="InterPro" id="IPR000835">
    <property type="entry name" value="HTH_MarR-typ"/>
</dbReference>
<protein>
    <submittedName>
        <fullName evidence="4">NBD/HSP70 family sugar kinase</fullName>
    </submittedName>
</protein>
<comment type="caution">
    <text evidence="4">The sequence shown here is derived from an EMBL/GenBank/DDBJ whole genome shotgun (WGS) entry which is preliminary data.</text>
</comment>
<dbReference type="Pfam" id="PF12802">
    <property type="entry name" value="MarR_2"/>
    <property type="match status" value="1"/>
</dbReference>
<dbReference type="Gene3D" id="3.30.420.40">
    <property type="match status" value="2"/>
</dbReference>
<sequence>MPQSNMLAAIAAHGSRAIETPLNLREVGRLRVLQALYDAQSLTRSGLARTTGLSRATVSSVASDLLAAGLLEEGQPDLGDQVTGRPGQPLTLRPSAAYALGADIGHQHIRVALCDLSGTPVWSRTTLCEVDHAPHETLNLIADLIARALREGHVDPAKVLGLGVDIAAPIRSGNGQLEARGIMAGWVGFQPAKELQQRTGLPTRVENDATVGARAERKYGAGKDVDDMIYVRLSAGIGAGIISGGRPVRGAGGLAGEIGHIVVVPNGLICRCGNRGCLETVASPAAIAQLLSDSWRSSVSVTDLVTLLNSGDPSALRALNDAAEQVGRVLATVVTLLNPELIVIGGDLAGAGHNLIEPISRAITRHALSPAVENLRVTVAELGEHAEVLGAATMILDGAPGILAAQLAR</sequence>
<comment type="similarity">
    <text evidence="1">Belongs to the ROK (NagC/XylR) family.</text>
</comment>
<evidence type="ECO:0000259" key="3">
    <source>
        <dbReference type="Pfam" id="PF12802"/>
    </source>
</evidence>
<organism evidence="4 5">
    <name type="scientific">Pseudoxanthomonas sacheonensis</name>
    <dbReference type="NCBI Taxonomy" id="443615"/>
    <lineage>
        <taxon>Bacteria</taxon>
        <taxon>Pseudomonadati</taxon>
        <taxon>Pseudomonadota</taxon>
        <taxon>Gammaproteobacteria</taxon>
        <taxon>Lysobacterales</taxon>
        <taxon>Lysobacteraceae</taxon>
        <taxon>Pseudoxanthomonas</taxon>
    </lineage>
</organism>
<dbReference type="PANTHER" id="PTHR18964">
    <property type="entry name" value="ROK (REPRESSOR, ORF, KINASE) FAMILY"/>
    <property type="match status" value="1"/>
</dbReference>
<dbReference type="InterPro" id="IPR036390">
    <property type="entry name" value="WH_DNA-bd_sf"/>
</dbReference>
<evidence type="ECO:0000256" key="1">
    <source>
        <dbReference type="ARBA" id="ARBA00006479"/>
    </source>
</evidence>
<name>A0ABU1RWS2_9GAMM</name>
<dbReference type="SUPFAM" id="SSF46785">
    <property type="entry name" value="Winged helix' DNA-binding domain"/>
    <property type="match status" value="1"/>
</dbReference>
<dbReference type="RefSeq" id="WP_310096197.1">
    <property type="nucleotide sequence ID" value="NZ_JAVDTT010000006.1"/>
</dbReference>
<dbReference type="PANTHER" id="PTHR18964:SF149">
    <property type="entry name" value="BIFUNCTIONAL UDP-N-ACETYLGLUCOSAMINE 2-EPIMERASE_N-ACETYLMANNOSAMINE KINASE"/>
    <property type="match status" value="1"/>
</dbReference>
<dbReference type="InterPro" id="IPR000600">
    <property type="entry name" value="ROK"/>
</dbReference>
<evidence type="ECO:0000256" key="2">
    <source>
        <dbReference type="ARBA" id="ARBA00023277"/>
    </source>
</evidence>
<dbReference type="Pfam" id="PF00480">
    <property type="entry name" value="ROK"/>
    <property type="match status" value="1"/>
</dbReference>
<keyword evidence="2" id="KW-0119">Carbohydrate metabolism</keyword>
<keyword evidence="5" id="KW-1185">Reference proteome</keyword>
<dbReference type="Proteomes" id="UP001254759">
    <property type="component" value="Unassembled WGS sequence"/>
</dbReference>
<dbReference type="Gene3D" id="1.10.10.10">
    <property type="entry name" value="Winged helix-like DNA-binding domain superfamily/Winged helix DNA-binding domain"/>
    <property type="match status" value="1"/>
</dbReference>
<dbReference type="InterPro" id="IPR036388">
    <property type="entry name" value="WH-like_DNA-bd_sf"/>
</dbReference>
<dbReference type="EMBL" id="JAVDTT010000006">
    <property type="protein sequence ID" value="MDR6843212.1"/>
    <property type="molecule type" value="Genomic_DNA"/>
</dbReference>